<organism evidence="1 2">
    <name type="scientific">Rheinheimera tilapiae</name>
    <dbReference type="NCBI Taxonomy" id="875043"/>
    <lineage>
        <taxon>Bacteria</taxon>
        <taxon>Pseudomonadati</taxon>
        <taxon>Pseudomonadota</taxon>
        <taxon>Gammaproteobacteria</taxon>
        <taxon>Chromatiales</taxon>
        <taxon>Chromatiaceae</taxon>
        <taxon>Rheinheimera</taxon>
    </lineage>
</organism>
<proteinExistence type="predicted"/>
<dbReference type="InterPro" id="IPR029033">
    <property type="entry name" value="His_PPase_superfam"/>
</dbReference>
<dbReference type="SUPFAM" id="SSF53254">
    <property type="entry name" value="Phosphoglycerate mutase-like"/>
    <property type="match status" value="1"/>
</dbReference>
<dbReference type="EMBL" id="JBHLXP010000001">
    <property type="protein sequence ID" value="MFC0048257.1"/>
    <property type="molecule type" value="Genomic_DNA"/>
</dbReference>
<evidence type="ECO:0000313" key="1">
    <source>
        <dbReference type="EMBL" id="MFC0048257.1"/>
    </source>
</evidence>
<gene>
    <name evidence="1" type="primary">sixA</name>
    <name evidence="1" type="ORF">ACFFJP_08150</name>
</gene>
<protein>
    <submittedName>
        <fullName evidence="1">Phosphohistidine phosphatase SixA</fullName>
    </submittedName>
</protein>
<dbReference type="RefSeq" id="WP_377242269.1">
    <property type="nucleotide sequence ID" value="NZ_JBHLXP010000001.1"/>
</dbReference>
<dbReference type="SMART" id="SM00855">
    <property type="entry name" value="PGAM"/>
    <property type="match status" value="1"/>
</dbReference>
<evidence type="ECO:0000313" key="2">
    <source>
        <dbReference type="Proteomes" id="UP001589813"/>
    </source>
</evidence>
<comment type="caution">
    <text evidence="1">The sequence shown here is derived from an EMBL/GenBank/DDBJ whole genome shotgun (WGS) entry which is preliminary data.</text>
</comment>
<dbReference type="Gene3D" id="3.40.50.1240">
    <property type="entry name" value="Phosphoglycerate mutase-like"/>
    <property type="match status" value="1"/>
</dbReference>
<dbReference type="InterPro" id="IPR013078">
    <property type="entry name" value="His_Pase_superF_clade-1"/>
</dbReference>
<dbReference type="NCBIfam" id="TIGR00249">
    <property type="entry name" value="sixA"/>
    <property type="match status" value="1"/>
</dbReference>
<dbReference type="CDD" id="cd07067">
    <property type="entry name" value="HP_PGM_like"/>
    <property type="match status" value="1"/>
</dbReference>
<dbReference type="InterPro" id="IPR004449">
    <property type="entry name" value="SixA"/>
</dbReference>
<reference evidence="1 2" key="1">
    <citation type="submission" date="2024-09" db="EMBL/GenBank/DDBJ databases">
        <authorList>
            <person name="Sun Q."/>
            <person name="Mori K."/>
        </authorList>
    </citation>
    <scope>NUCLEOTIDE SEQUENCE [LARGE SCALE GENOMIC DNA]</scope>
    <source>
        <strain evidence="1 2">KCTC 23315</strain>
    </source>
</reference>
<dbReference type="Proteomes" id="UP001589813">
    <property type="component" value="Unassembled WGS sequence"/>
</dbReference>
<accession>A0ABV6BBL3</accession>
<sequence length="162" mass="17840">MVNLVIMRHGEAVAQSSQDSQRQLNARGEAEVGQMAQWLTQVYPQFDYVLASPYVRTQQTAELMLAQQGNTTQLQTLPELVPDGDCHQVQLYVDALLSQKPEARILLVSHMPLVSFLVETFTKSGNTPIFDTASLACIEYSAGGQGSLLEKMTPADLTLLRS</sequence>
<name>A0ABV6BBL3_9GAMM</name>
<keyword evidence="2" id="KW-1185">Reference proteome</keyword>
<dbReference type="Pfam" id="PF00300">
    <property type="entry name" value="His_Phos_1"/>
    <property type="match status" value="1"/>
</dbReference>